<organism evidence="1">
    <name type="scientific">Siphoviridae sp. ctLqe90</name>
    <dbReference type="NCBI Taxonomy" id="2825456"/>
    <lineage>
        <taxon>Viruses</taxon>
        <taxon>Duplodnaviria</taxon>
        <taxon>Heunggongvirae</taxon>
        <taxon>Uroviricota</taxon>
        <taxon>Caudoviricetes</taxon>
    </lineage>
</organism>
<evidence type="ECO:0000313" key="1">
    <source>
        <dbReference type="EMBL" id="DAE13216.1"/>
    </source>
</evidence>
<dbReference type="EMBL" id="BK015564">
    <property type="protein sequence ID" value="DAE13216.1"/>
    <property type="molecule type" value="Genomic_DNA"/>
</dbReference>
<proteinExistence type="predicted"/>
<reference evidence="1" key="1">
    <citation type="journal article" date="2021" name="Proc. Natl. Acad. Sci. U.S.A.">
        <title>A Catalog of Tens of Thousands of Viruses from Human Metagenomes Reveals Hidden Associations with Chronic Diseases.</title>
        <authorList>
            <person name="Tisza M.J."/>
            <person name="Buck C.B."/>
        </authorList>
    </citation>
    <scope>NUCLEOTIDE SEQUENCE</scope>
    <source>
        <strain evidence="1">CtLqe90</strain>
    </source>
</reference>
<name>A0A8S5Q2J0_9CAUD</name>
<accession>A0A8S5Q2J0</accession>
<sequence>MLHRKEDEERRALIRQLKDWKEKDEVQEE</sequence>
<protein>
    <submittedName>
        <fullName evidence="1">Uncharacterized protein</fullName>
    </submittedName>
</protein>